<reference evidence="2" key="1">
    <citation type="submission" date="2016-11" db="UniProtKB">
        <authorList>
            <consortium name="WormBaseParasite"/>
        </authorList>
    </citation>
    <scope>IDENTIFICATION</scope>
    <source>
        <strain evidence="2">KR3021</strain>
    </source>
</reference>
<accession>A0AC35UI65</accession>
<dbReference type="Proteomes" id="UP000095286">
    <property type="component" value="Unplaced"/>
</dbReference>
<dbReference type="WBParaSite" id="RSKR_0001124350.1">
    <property type="protein sequence ID" value="RSKR_0001124350.1"/>
    <property type="gene ID" value="RSKR_0001124350"/>
</dbReference>
<evidence type="ECO:0000313" key="1">
    <source>
        <dbReference type="Proteomes" id="UP000095286"/>
    </source>
</evidence>
<evidence type="ECO:0000313" key="2">
    <source>
        <dbReference type="WBParaSite" id="RSKR_0001124350.1"/>
    </source>
</evidence>
<protein>
    <submittedName>
        <fullName evidence="2">Solute carrier family 40 protein</fullName>
    </submittedName>
</protein>
<name>A0AC35UI65_9BILA</name>
<sequence>MYGGLQLIAISQLVNNICIVVFASPLGNYLDKKDKLHAIKIALYLNNTFIIICATLYFLVSFFNLDNNSSFYIYMIYGGIVCNAISEVASLAEKNILSKDWLMIITENDAKDLGKKNATLNILDQATCLISPLLIGFLLIYVEYGYMSCPGLHTDPSLLKIYFSQSTAKVAIALSFLYMTVLAFDGLSIGYAKAQNTSETILGVFRSVSALTGIIGAFFYMKLESKIGASLTSVVGSFCKFLIYCKL</sequence>
<proteinExistence type="predicted"/>
<organism evidence="1 2">
    <name type="scientific">Rhabditophanes sp. KR3021</name>
    <dbReference type="NCBI Taxonomy" id="114890"/>
    <lineage>
        <taxon>Eukaryota</taxon>
        <taxon>Metazoa</taxon>
        <taxon>Ecdysozoa</taxon>
        <taxon>Nematoda</taxon>
        <taxon>Chromadorea</taxon>
        <taxon>Rhabditida</taxon>
        <taxon>Tylenchina</taxon>
        <taxon>Panagrolaimomorpha</taxon>
        <taxon>Strongyloidoidea</taxon>
        <taxon>Alloionematidae</taxon>
        <taxon>Rhabditophanes</taxon>
    </lineage>
</organism>